<dbReference type="CDD" id="cd03691">
    <property type="entry name" value="BipA_TypA_II"/>
    <property type="match status" value="1"/>
</dbReference>
<dbReference type="FunFam" id="2.40.50.250:FF:000001">
    <property type="entry name" value="GTP-binding protein TypA"/>
    <property type="match status" value="1"/>
</dbReference>
<evidence type="ECO:0000313" key="7">
    <source>
        <dbReference type="EMBL" id="XCN72114.1"/>
    </source>
</evidence>
<dbReference type="InterPro" id="IPR006298">
    <property type="entry name" value="BipA"/>
</dbReference>
<dbReference type="GO" id="GO:0000027">
    <property type="term" value="P:ribosomal large subunit assembly"/>
    <property type="evidence" value="ECO:0007669"/>
    <property type="project" value="UniProtKB-UniRule"/>
</dbReference>
<dbReference type="InterPro" id="IPR000795">
    <property type="entry name" value="T_Tr_GTP-bd_dom"/>
</dbReference>
<comment type="function">
    <text evidence="5">A 50S ribosomal subunit assembly protein with GTPase activity, required for 50S subunit assembly at low temperatures, may also play a role in translation. Binds GTP and analogs. Binds the 70S ribosome between the 30S and 50S subunits, in a similar position as ribosome-bound EF-G; it contacts a number of ribosomal proteins, both rRNAs and the A-site tRNA.</text>
</comment>
<sequence>MDQDKIRNVAIIAHVDHGKTTLVDKLFHQSGMFRDNQEVAERLMDSMDLERERGITIASKNGSYAYGDYKINIIDTPGHADFGGQVERVMRMADGVVLLVDAQEGPMPQTFFVVKKALAAKLPILVLVNKIDKDGARCEWVVDEVFDLLARLEAPDETLDFPVLYGSAKEGYMVEDPSDPIVPGQGMELISEMIVKHVPPPPGDTEAPLQLQINTIDYSPYLGRLGIGRIANGTLRLNENIVVARRDGSIKPVRISKIFNFIGDEKMPVDMACAGDIVAVAGMDDVTVGVTFTDPDNPQPMPLIEIDPPTISMHFIPNDSPFAGQDGKFVTSRHLEERLSKETLADVALHVEPLTDGVGFRVSGRGELHLSILIEKMRREDYEFQVTRPHVIMKEENGKIIEPYESLTVDVDEQYQGVVIEKLGKLKGVLSDMQVENGMSRMIFKVPTRGLLGYRSQFMTDTRGMGVMNYVFAEWGPHAGEIQNRQNGVMIVKENCTSVAYALFNLQDRGILFVNPGEELYKGQIIGENCRPADLVVNPAKGKKLTNMRASGSDEAVILTPPLDMSLEDCISYINDDELVEVTPRIIRLRKQKDAKIRA</sequence>
<dbReference type="Gene3D" id="2.40.30.10">
    <property type="entry name" value="Translation factors"/>
    <property type="match status" value="1"/>
</dbReference>
<proteinExistence type="inferred from homology"/>
<dbReference type="KEGG" id="eaj:Q3M24_17640"/>
<dbReference type="PROSITE" id="PS51722">
    <property type="entry name" value="G_TR_2"/>
    <property type="match status" value="1"/>
</dbReference>
<comment type="subcellular location">
    <subcellularLocation>
        <location evidence="5">Cytoplasm</location>
    </subcellularLocation>
    <text evidence="5">Binds to ribosomes.</text>
</comment>
<comment type="catalytic activity">
    <reaction evidence="4 5">
        <text>GTP + H2O = GDP + phosphate + H(+)</text>
        <dbReference type="Rhea" id="RHEA:19669"/>
        <dbReference type="ChEBI" id="CHEBI:15377"/>
        <dbReference type="ChEBI" id="CHEBI:15378"/>
        <dbReference type="ChEBI" id="CHEBI:37565"/>
        <dbReference type="ChEBI" id="CHEBI:43474"/>
        <dbReference type="ChEBI" id="CHEBI:58189"/>
    </reaction>
</comment>
<dbReference type="InterPro" id="IPR047042">
    <property type="entry name" value="BipA_II"/>
</dbReference>
<dbReference type="EC" id="3.6.5.-" evidence="5"/>
<evidence type="ECO:0000259" key="6">
    <source>
        <dbReference type="PROSITE" id="PS51722"/>
    </source>
</evidence>
<dbReference type="InterPro" id="IPR035651">
    <property type="entry name" value="BipA_V"/>
</dbReference>
<gene>
    <name evidence="7" type="primary">typA</name>
    <name evidence="5" type="synonym">bipA</name>
    <name evidence="7" type="ORF">Q3M24_17640</name>
</gene>
<dbReference type="Pfam" id="PF00679">
    <property type="entry name" value="EFG_C"/>
    <property type="match status" value="1"/>
</dbReference>
<dbReference type="HAMAP" id="MF_00849">
    <property type="entry name" value="BipA"/>
    <property type="match status" value="1"/>
</dbReference>
<evidence type="ECO:0000256" key="4">
    <source>
        <dbReference type="ARBA" id="ARBA00048548"/>
    </source>
</evidence>
<dbReference type="InterPro" id="IPR035647">
    <property type="entry name" value="EFG_III/V"/>
</dbReference>
<dbReference type="GO" id="GO:0045727">
    <property type="term" value="P:positive regulation of translation"/>
    <property type="evidence" value="ECO:0007669"/>
    <property type="project" value="TreeGrafter"/>
</dbReference>
<name>A0AAU8LSU1_9BACT</name>
<protein>
    <recommendedName>
        <fullName evidence="5">Large ribosomal subunit assembly factor BipA</fullName>
        <ecNumber evidence="5">3.6.5.-</ecNumber>
    </recommendedName>
    <alternativeName>
        <fullName evidence="5">GTP-binding protein BipA</fullName>
    </alternativeName>
</protein>
<dbReference type="CDD" id="cd01891">
    <property type="entry name" value="TypA_BipA"/>
    <property type="match status" value="1"/>
</dbReference>
<dbReference type="Pfam" id="PF22042">
    <property type="entry name" value="EF-G_D2"/>
    <property type="match status" value="1"/>
</dbReference>
<dbReference type="GO" id="GO:0043022">
    <property type="term" value="F:ribosome binding"/>
    <property type="evidence" value="ECO:0007669"/>
    <property type="project" value="UniProtKB-UniRule"/>
</dbReference>
<dbReference type="GO" id="GO:0010467">
    <property type="term" value="P:gene expression"/>
    <property type="evidence" value="ECO:0007669"/>
    <property type="project" value="UniProtKB-ARBA"/>
</dbReference>
<dbReference type="SUPFAM" id="SSF52540">
    <property type="entry name" value="P-loop containing nucleoside triphosphate hydrolases"/>
    <property type="match status" value="1"/>
</dbReference>
<keyword evidence="3 5" id="KW-0342">GTP-binding</keyword>
<dbReference type="GO" id="GO:0009409">
    <property type="term" value="P:response to cold"/>
    <property type="evidence" value="ECO:0007669"/>
    <property type="project" value="UniProtKB-ARBA"/>
</dbReference>
<feature type="binding site" evidence="5">
    <location>
        <begin position="16"/>
        <end position="21"/>
    </location>
    <ligand>
        <name>GTP</name>
        <dbReference type="ChEBI" id="CHEBI:37565"/>
    </ligand>
</feature>
<dbReference type="SUPFAM" id="SSF54980">
    <property type="entry name" value="EF-G C-terminal domain-like"/>
    <property type="match status" value="2"/>
</dbReference>
<dbReference type="PRINTS" id="PR00315">
    <property type="entry name" value="ELONGATNFCT"/>
</dbReference>
<reference evidence="7" key="1">
    <citation type="journal article" date="2024" name="Syst. Appl. Microbiol.">
        <title>First single-strain enrichments of Electrothrix cable bacteria, description of E. aestuarii sp. nov. and E. rattekaaiensis sp. nov., and proposal of a cable bacteria taxonomy following the rules of the SeqCode.</title>
        <authorList>
            <person name="Plum-Jensen L.E."/>
            <person name="Schramm A."/>
            <person name="Marshall I.P.G."/>
        </authorList>
    </citation>
    <scope>NUCLEOTIDE SEQUENCE</scope>
    <source>
        <strain evidence="7">Rat1</strain>
    </source>
</reference>
<dbReference type="FunFam" id="2.40.30.10:FF:000016">
    <property type="entry name" value="GTP-binding protein TypA"/>
    <property type="match status" value="1"/>
</dbReference>
<dbReference type="GO" id="GO:0005525">
    <property type="term" value="F:GTP binding"/>
    <property type="evidence" value="ECO:0007669"/>
    <property type="project" value="UniProtKB-UniRule"/>
</dbReference>
<dbReference type="Gene3D" id="3.30.70.870">
    <property type="entry name" value="Elongation Factor G (Translational Gtpase), domain 3"/>
    <property type="match status" value="1"/>
</dbReference>
<keyword evidence="5" id="KW-0690">Ribosome biogenesis</keyword>
<dbReference type="InterPro" id="IPR000640">
    <property type="entry name" value="EFG_V-like"/>
</dbReference>
<keyword evidence="5" id="KW-0820">tRNA-binding</keyword>
<dbReference type="SUPFAM" id="SSF50447">
    <property type="entry name" value="Translation proteins"/>
    <property type="match status" value="1"/>
</dbReference>
<dbReference type="InterPro" id="IPR048876">
    <property type="entry name" value="BipA_C"/>
</dbReference>
<dbReference type="Gene3D" id="3.40.50.300">
    <property type="entry name" value="P-loop containing nucleotide triphosphate hydrolases"/>
    <property type="match status" value="1"/>
</dbReference>
<keyword evidence="5" id="KW-0378">Hydrolase</keyword>
<reference evidence="7" key="2">
    <citation type="submission" date="2024-06" db="EMBL/GenBank/DDBJ databases">
        <authorList>
            <person name="Plum-Jensen L.E."/>
            <person name="Schramm A."/>
            <person name="Marshall I.P.G."/>
        </authorList>
    </citation>
    <scope>NUCLEOTIDE SEQUENCE</scope>
    <source>
        <strain evidence="7">Rat1</strain>
    </source>
</reference>
<dbReference type="PANTHER" id="PTHR43512:SF4">
    <property type="entry name" value="TRANSLATION FACTOR GUF1 HOMOLOG, CHLOROPLASTIC"/>
    <property type="match status" value="1"/>
</dbReference>
<comment type="similarity">
    <text evidence="1">Belongs to the TRAFAC class translation factor GTPase superfamily. Classic translation factor GTPase family. LepA subfamily.</text>
</comment>
<evidence type="ECO:0000256" key="1">
    <source>
        <dbReference type="ARBA" id="ARBA00005454"/>
    </source>
</evidence>
<dbReference type="Pfam" id="PF00009">
    <property type="entry name" value="GTP_EFTU"/>
    <property type="match status" value="1"/>
</dbReference>
<dbReference type="GO" id="GO:0005737">
    <property type="term" value="C:cytoplasm"/>
    <property type="evidence" value="ECO:0007669"/>
    <property type="project" value="UniProtKB-SubCell"/>
</dbReference>
<dbReference type="GO" id="GO:0003924">
    <property type="term" value="F:GTPase activity"/>
    <property type="evidence" value="ECO:0007669"/>
    <property type="project" value="UniProtKB-UniRule"/>
</dbReference>
<dbReference type="NCBIfam" id="TIGR01394">
    <property type="entry name" value="TypA_BipA"/>
    <property type="match status" value="1"/>
</dbReference>
<dbReference type="PROSITE" id="PS00301">
    <property type="entry name" value="G_TR_1"/>
    <property type="match status" value="1"/>
</dbReference>
<dbReference type="InterPro" id="IPR009000">
    <property type="entry name" value="Transl_B-barrel_sf"/>
</dbReference>
<comment type="subunit">
    <text evidence="5">Monomer.</text>
</comment>
<dbReference type="PANTHER" id="PTHR43512">
    <property type="entry name" value="TRANSLATION FACTOR GUF1-RELATED"/>
    <property type="match status" value="1"/>
</dbReference>
<dbReference type="EMBL" id="CP159373">
    <property type="protein sequence ID" value="XCN72114.1"/>
    <property type="molecule type" value="Genomic_DNA"/>
</dbReference>
<dbReference type="FunFam" id="3.40.50.300:FF:000055">
    <property type="entry name" value="GTP-binding protein TypA"/>
    <property type="match status" value="1"/>
</dbReference>
<dbReference type="InterPro" id="IPR047041">
    <property type="entry name" value="BipA_GTP-bd_dom"/>
</dbReference>
<keyword evidence="5" id="KW-0963">Cytoplasm</keyword>
<accession>A0AAU8LSU1</accession>
<dbReference type="InterPro" id="IPR005225">
    <property type="entry name" value="Small_GTP-bd"/>
</dbReference>
<dbReference type="InterPro" id="IPR047043">
    <property type="entry name" value="BipA_III"/>
</dbReference>
<dbReference type="InterPro" id="IPR031157">
    <property type="entry name" value="G_TR_CS"/>
</dbReference>
<dbReference type="SMART" id="SM00838">
    <property type="entry name" value="EFG_C"/>
    <property type="match status" value="1"/>
</dbReference>
<evidence type="ECO:0000256" key="2">
    <source>
        <dbReference type="ARBA" id="ARBA00022741"/>
    </source>
</evidence>
<feature type="domain" description="Tr-type G" evidence="6">
    <location>
        <begin position="4"/>
        <end position="202"/>
    </location>
</feature>
<dbReference type="AlphaFoldDB" id="A0AAU8LSU1"/>
<dbReference type="Pfam" id="PF21018">
    <property type="entry name" value="BipA_C"/>
    <property type="match status" value="1"/>
</dbReference>
<evidence type="ECO:0000256" key="5">
    <source>
        <dbReference type="HAMAP-Rule" id="MF_00849"/>
    </source>
</evidence>
<feature type="binding site" evidence="5">
    <location>
        <begin position="129"/>
        <end position="132"/>
    </location>
    <ligand>
        <name>GTP</name>
        <dbReference type="ChEBI" id="CHEBI:37565"/>
    </ligand>
</feature>
<dbReference type="InterPro" id="IPR042116">
    <property type="entry name" value="TypA/BipA_C"/>
</dbReference>
<dbReference type="InterPro" id="IPR006297">
    <property type="entry name" value="EF-4"/>
</dbReference>
<organism evidence="7">
    <name type="scientific">Candidatus Electrothrix aestuarii</name>
    <dbReference type="NCBI Taxonomy" id="3062594"/>
    <lineage>
        <taxon>Bacteria</taxon>
        <taxon>Pseudomonadati</taxon>
        <taxon>Thermodesulfobacteriota</taxon>
        <taxon>Desulfobulbia</taxon>
        <taxon>Desulfobulbales</taxon>
        <taxon>Desulfobulbaceae</taxon>
        <taxon>Candidatus Electrothrix</taxon>
    </lineage>
</organism>
<comment type="similarity">
    <text evidence="5">Belongs to the TRAFAC class translation factor GTPase superfamily. Classic translation factor GTPase family. BipA subfamily.</text>
</comment>
<keyword evidence="5" id="KW-0694">RNA-binding</keyword>
<dbReference type="CDD" id="cd03710">
    <property type="entry name" value="BipA_TypA_C"/>
    <property type="match status" value="1"/>
</dbReference>
<keyword evidence="5" id="KW-0699">rRNA-binding</keyword>
<dbReference type="Gene3D" id="3.30.70.240">
    <property type="match status" value="1"/>
</dbReference>
<dbReference type="NCBIfam" id="TIGR00231">
    <property type="entry name" value="small_GTP"/>
    <property type="match status" value="1"/>
</dbReference>
<dbReference type="FunFam" id="3.30.70.240:FF:000002">
    <property type="entry name" value="GTP-binding protein TypA"/>
    <property type="match status" value="1"/>
</dbReference>
<dbReference type="InterPro" id="IPR053905">
    <property type="entry name" value="EF-G-like_DII"/>
</dbReference>
<keyword evidence="2 5" id="KW-0547">Nucleotide-binding</keyword>
<evidence type="ECO:0000256" key="3">
    <source>
        <dbReference type="ARBA" id="ARBA00023134"/>
    </source>
</evidence>
<dbReference type="CDD" id="cd16263">
    <property type="entry name" value="BipA_III"/>
    <property type="match status" value="1"/>
</dbReference>
<dbReference type="FunFam" id="3.30.70.870:FF:000003">
    <property type="entry name" value="GTP-binding protein TypA"/>
    <property type="match status" value="1"/>
</dbReference>
<dbReference type="GO" id="GO:0000049">
    <property type="term" value="F:tRNA binding"/>
    <property type="evidence" value="ECO:0007669"/>
    <property type="project" value="UniProtKB-KW"/>
</dbReference>
<dbReference type="InterPro" id="IPR027417">
    <property type="entry name" value="P-loop_NTPase"/>
</dbReference>
<dbReference type="Gene3D" id="2.40.50.250">
    <property type="entry name" value="bipa protein"/>
    <property type="match status" value="1"/>
</dbReference>
<dbReference type="GO" id="GO:0019843">
    <property type="term" value="F:rRNA binding"/>
    <property type="evidence" value="ECO:0007669"/>
    <property type="project" value="UniProtKB-KW"/>
</dbReference>